<comment type="caution">
    <text evidence="2">The sequence shown here is derived from an EMBL/GenBank/DDBJ whole genome shotgun (WGS) entry which is preliminary data.</text>
</comment>
<dbReference type="AlphaFoldDB" id="A0A179SVZ1"/>
<protein>
    <submittedName>
        <fullName evidence="2">Uncharacterized protein</fullName>
    </submittedName>
</protein>
<evidence type="ECO:0000256" key="1">
    <source>
        <dbReference type="SAM" id="Phobius"/>
    </source>
</evidence>
<keyword evidence="1" id="KW-0472">Membrane</keyword>
<feature type="transmembrane region" description="Helical" evidence="1">
    <location>
        <begin position="74"/>
        <end position="96"/>
    </location>
</feature>
<dbReference type="EMBL" id="LWSG01000017">
    <property type="protein sequence ID" value="OAS85907.1"/>
    <property type="molecule type" value="Genomic_DNA"/>
</dbReference>
<feature type="transmembrane region" description="Helical" evidence="1">
    <location>
        <begin position="15"/>
        <end position="31"/>
    </location>
</feature>
<dbReference type="RefSeq" id="WP_066333095.1">
    <property type="nucleotide sequence ID" value="NZ_LWSG01000017.1"/>
</dbReference>
<reference evidence="3" key="1">
    <citation type="submission" date="2016-04" db="EMBL/GenBank/DDBJ databases">
        <authorList>
            <person name="Lyu Z."/>
            <person name="Lyu W."/>
        </authorList>
    </citation>
    <scope>NUCLEOTIDE SEQUENCE [LARGE SCALE GENOMIC DNA]</scope>
    <source>
        <strain evidence="3">C44</strain>
    </source>
</reference>
<accession>A0A179SVZ1</accession>
<evidence type="ECO:0000313" key="2">
    <source>
        <dbReference type="EMBL" id="OAS85907.1"/>
    </source>
</evidence>
<evidence type="ECO:0000313" key="3">
    <source>
        <dbReference type="Proteomes" id="UP000078534"/>
    </source>
</evidence>
<dbReference type="Proteomes" id="UP000078534">
    <property type="component" value="Unassembled WGS sequence"/>
</dbReference>
<keyword evidence="3" id="KW-1185">Reference proteome</keyword>
<organism evidence="2 3">
    <name type="scientific">Metabacillus litoralis</name>
    <dbReference type="NCBI Taxonomy" id="152268"/>
    <lineage>
        <taxon>Bacteria</taxon>
        <taxon>Bacillati</taxon>
        <taxon>Bacillota</taxon>
        <taxon>Bacilli</taxon>
        <taxon>Bacillales</taxon>
        <taxon>Bacillaceae</taxon>
        <taxon>Metabacillus</taxon>
    </lineage>
</organism>
<feature type="transmembrane region" description="Helical" evidence="1">
    <location>
        <begin position="108"/>
        <end position="132"/>
    </location>
</feature>
<keyword evidence="1" id="KW-0812">Transmembrane</keyword>
<dbReference type="OrthoDB" id="2618234at2"/>
<name>A0A179SVZ1_9BACI</name>
<feature type="transmembrane region" description="Helical" evidence="1">
    <location>
        <begin position="138"/>
        <end position="156"/>
    </location>
</feature>
<proteinExistence type="predicted"/>
<sequence>MENIVYDNQFNGNEWFVIGVGVIGFASIWLFPQRYSPLQTTFNILIGVAFGLVFDHTLKIPPLELYDLGDQSKYQLIDFFSYMMYAPFGYWFIYWYEQMRMFKIKMIVYILFWAAVAVGLEWLGVQIGVYHYKHGYKLIYSFPIYLFLMSIHILLYRMAFAQDRRQFNSNRPVLKKK</sequence>
<keyword evidence="1" id="KW-1133">Transmembrane helix</keyword>
<gene>
    <name evidence="2" type="ORF">A6K24_23250</name>
</gene>